<dbReference type="Proteomes" id="UP001151518">
    <property type="component" value="Unassembled WGS sequence"/>
</dbReference>
<dbReference type="GO" id="GO:0016787">
    <property type="term" value="F:hydrolase activity"/>
    <property type="evidence" value="ECO:0007669"/>
    <property type="project" value="InterPro"/>
</dbReference>
<proteinExistence type="predicted"/>
<dbReference type="PANTHER" id="PTHR47668:SF1">
    <property type="entry name" value="DIENELACTONE HYDROLASE DOMAIN-CONTAINING PROTEIN-RELATED"/>
    <property type="match status" value="1"/>
</dbReference>
<sequence>MSFIAACCNTPPVQAEYTPIGETHKDGTMEYYVVGDKGAKQGVVFCFDIFGFHPNALQVADVLGRSGFRVIMPDFLEGNPLTKEKMADGQWFAEFKAERAGWAYSRAMFMAAVSVLRAEGVENIGSVGFCWGAKLTVRALAEGGEQGTSGVKSGVLIHPSMMEQSDFEEAAGPVLLLPTKDEADFTEFFEIAKAKPFGEASYQERFEAQIHGFCGARGEFSKPEVASDVNRAMQLTVGFFKKTLA</sequence>
<dbReference type="PANTHER" id="PTHR47668">
    <property type="entry name" value="DIENELACTONE HYDROLASE FAMILY PROTEIN (AFU_ORTHOLOGUE AFUA_6G01940)"/>
    <property type="match status" value="1"/>
</dbReference>
<protein>
    <recommendedName>
        <fullName evidence="1">Dienelactone hydrolase domain-containing protein</fullName>
    </recommendedName>
</protein>
<comment type="caution">
    <text evidence="2">The sequence shown here is derived from an EMBL/GenBank/DDBJ whole genome shotgun (WGS) entry which is preliminary data.</text>
</comment>
<dbReference type="Pfam" id="PF01738">
    <property type="entry name" value="DLH"/>
    <property type="match status" value="1"/>
</dbReference>
<evidence type="ECO:0000259" key="1">
    <source>
        <dbReference type="Pfam" id="PF01738"/>
    </source>
</evidence>
<gene>
    <name evidence="2" type="ORF">GGI25_006105</name>
</gene>
<feature type="domain" description="Dienelactone hydrolase" evidence="1">
    <location>
        <begin position="30"/>
        <end position="241"/>
    </location>
</feature>
<organism evidence="2 3">
    <name type="scientific">Coemansia spiralis</name>
    <dbReference type="NCBI Taxonomy" id="417178"/>
    <lineage>
        <taxon>Eukaryota</taxon>
        <taxon>Fungi</taxon>
        <taxon>Fungi incertae sedis</taxon>
        <taxon>Zoopagomycota</taxon>
        <taxon>Kickxellomycotina</taxon>
        <taxon>Kickxellomycetes</taxon>
        <taxon>Kickxellales</taxon>
        <taxon>Kickxellaceae</taxon>
        <taxon>Coemansia</taxon>
    </lineage>
</organism>
<dbReference type="InterPro" id="IPR002925">
    <property type="entry name" value="Dienelactn_hydro"/>
</dbReference>
<dbReference type="InterPro" id="IPR029058">
    <property type="entry name" value="AB_hydrolase_fold"/>
</dbReference>
<name>A0A9W8G3A3_9FUNG</name>
<evidence type="ECO:0000313" key="3">
    <source>
        <dbReference type="Proteomes" id="UP001151518"/>
    </source>
</evidence>
<dbReference type="OrthoDB" id="2147163at2759"/>
<dbReference type="AlphaFoldDB" id="A0A9W8G3A3"/>
<reference evidence="2" key="1">
    <citation type="submission" date="2022-07" db="EMBL/GenBank/DDBJ databases">
        <title>Phylogenomic reconstructions and comparative analyses of Kickxellomycotina fungi.</title>
        <authorList>
            <person name="Reynolds N.K."/>
            <person name="Stajich J.E."/>
            <person name="Barry K."/>
            <person name="Grigoriev I.V."/>
            <person name="Crous P."/>
            <person name="Smith M.E."/>
        </authorList>
    </citation>
    <scope>NUCLEOTIDE SEQUENCE</scope>
    <source>
        <strain evidence="2">NRRL 3115</strain>
    </source>
</reference>
<dbReference type="Gene3D" id="3.40.50.1820">
    <property type="entry name" value="alpha/beta hydrolase"/>
    <property type="match status" value="1"/>
</dbReference>
<evidence type="ECO:0000313" key="2">
    <source>
        <dbReference type="EMBL" id="KAJ2669547.1"/>
    </source>
</evidence>
<dbReference type="SUPFAM" id="SSF53474">
    <property type="entry name" value="alpha/beta-Hydrolases"/>
    <property type="match status" value="1"/>
</dbReference>
<accession>A0A9W8G3A3</accession>
<dbReference type="EMBL" id="JANBTW010000146">
    <property type="protein sequence ID" value="KAJ2669547.1"/>
    <property type="molecule type" value="Genomic_DNA"/>
</dbReference>